<evidence type="ECO:0000313" key="3">
    <source>
        <dbReference type="EMBL" id="KAK7944511.1"/>
    </source>
</evidence>
<dbReference type="Proteomes" id="UP001460270">
    <property type="component" value="Unassembled WGS sequence"/>
</dbReference>
<feature type="compositionally biased region" description="Polar residues" evidence="1">
    <location>
        <begin position="50"/>
        <end position="60"/>
    </location>
</feature>
<protein>
    <submittedName>
        <fullName evidence="3">Uncharacterized protein</fullName>
    </submittedName>
</protein>
<feature type="signal peptide" evidence="2">
    <location>
        <begin position="1"/>
        <end position="20"/>
    </location>
</feature>
<evidence type="ECO:0000313" key="4">
    <source>
        <dbReference type="Proteomes" id="UP001460270"/>
    </source>
</evidence>
<keyword evidence="4" id="KW-1185">Reference proteome</keyword>
<organism evidence="3 4">
    <name type="scientific">Mugilogobius chulae</name>
    <name type="common">yellowstripe goby</name>
    <dbReference type="NCBI Taxonomy" id="88201"/>
    <lineage>
        <taxon>Eukaryota</taxon>
        <taxon>Metazoa</taxon>
        <taxon>Chordata</taxon>
        <taxon>Craniata</taxon>
        <taxon>Vertebrata</taxon>
        <taxon>Euteleostomi</taxon>
        <taxon>Actinopterygii</taxon>
        <taxon>Neopterygii</taxon>
        <taxon>Teleostei</taxon>
        <taxon>Neoteleostei</taxon>
        <taxon>Acanthomorphata</taxon>
        <taxon>Gobiaria</taxon>
        <taxon>Gobiiformes</taxon>
        <taxon>Gobioidei</taxon>
        <taxon>Gobiidae</taxon>
        <taxon>Gobionellinae</taxon>
        <taxon>Mugilogobius</taxon>
    </lineage>
</organism>
<dbReference type="AlphaFoldDB" id="A0AAW0PYU9"/>
<dbReference type="EMBL" id="JBBPFD010000001">
    <property type="protein sequence ID" value="KAK7944511.1"/>
    <property type="molecule type" value="Genomic_DNA"/>
</dbReference>
<sequence length="137" mass="15229">MDTFRLSSLVLCVCCALCVADLNFPALNTLYNSKVKSAEWMTRPNRESPPGSQDAFTTHSGVRVTLGKRTTVPDPQRARFRKSLGHRGHRRSSYVRLWKVKQSRDFGGSHSVSDFVKAGGESYGILNGQTATRPRVT</sequence>
<feature type="region of interest" description="Disordered" evidence="1">
    <location>
        <begin position="41"/>
        <end position="60"/>
    </location>
</feature>
<feature type="chain" id="PRO_5043878067" evidence="2">
    <location>
        <begin position="21"/>
        <end position="137"/>
    </location>
</feature>
<comment type="caution">
    <text evidence="3">The sequence shown here is derived from an EMBL/GenBank/DDBJ whole genome shotgun (WGS) entry which is preliminary data.</text>
</comment>
<keyword evidence="2" id="KW-0732">Signal</keyword>
<name>A0AAW0PYU9_9GOBI</name>
<reference evidence="4" key="1">
    <citation type="submission" date="2024-04" db="EMBL/GenBank/DDBJ databases">
        <title>Salinicola lusitanus LLJ914,a marine bacterium isolated from the Okinawa Trough.</title>
        <authorList>
            <person name="Li J."/>
        </authorList>
    </citation>
    <scope>NUCLEOTIDE SEQUENCE [LARGE SCALE GENOMIC DNA]</scope>
</reference>
<gene>
    <name evidence="3" type="ORF">WMY93_000239</name>
</gene>
<evidence type="ECO:0000256" key="1">
    <source>
        <dbReference type="SAM" id="MobiDB-lite"/>
    </source>
</evidence>
<proteinExistence type="predicted"/>
<accession>A0AAW0PYU9</accession>
<evidence type="ECO:0000256" key="2">
    <source>
        <dbReference type="SAM" id="SignalP"/>
    </source>
</evidence>